<dbReference type="EC" id="7.4.2.1" evidence="9"/>
<evidence type="ECO:0000256" key="6">
    <source>
        <dbReference type="ARBA" id="ARBA00022840"/>
    </source>
</evidence>
<dbReference type="SMART" id="SM00382">
    <property type="entry name" value="AAA"/>
    <property type="match status" value="1"/>
</dbReference>
<dbReference type="PIRSF" id="PIRSF039085">
    <property type="entry name" value="ABC_ATPase_HisP"/>
    <property type="match status" value="1"/>
</dbReference>
<comment type="subcellular location">
    <subcellularLocation>
        <location evidence="1">Cell membrane</location>
        <topology evidence="1">Peripheral membrane protein</topology>
    </subcellularLocation>
</comment>
<dbReference type="AlphaFoldDB" id="A0A839QSW2"/>
<evidence type="ECO:0000256" key="1">
    <source>
        <dbReference type="ARBA" id="ARBA00004202"/>
    </source>
</evidence>
<dbReference type="InterPro" id="IPR003593">
    <property type="entry name" value="AAA+_ATPase"/>
</dbReference>
<dbReference type="Gene3D" id="3.40.50.300">
    <property type="entry name" value="P-loop containing nucleotide triphosphate hydrolases"/>
    <property type="match status" value="1"/>
</dbReference>
<comment type="catalytic activity">
    <reaction evidence="10">
        <text>a polar amino acid(out) + ATP + H2O = a polar amino acid(in) + ADP + phosphate + H(+)</text>
        <dbReference type="Rhea" id="RHEA:14673"/>
        <dbReference type="ChEBI" id="CHEBI:15377"/>
        <dbReference type="ChEBI" id="CHEBI:15378"/>
        <dbReference type="ChEBI" id="CHEBI:30616"/>
        <dbReference type="ChEBI" id="CHEBI:43474"/>
        <dbReference type="ChEBI" id="CHEBI:62031"/>
        <dbReference type="ChEBI" id="CHEBI:456216"/>
        <dbReference type="EC" id="7.4.2.1"/>
    </reaction>
    <physiologicalReaction direction="left-to-right" evidence="10">
        <dbReference type="Rhea" id="RHEA:14674"/>
    </physiologicalReaction>
</comment>
<dbReference type="RefSeq" id="WP_183510437.1">
    <property type="nucleotide sequence ID" value="NZ_BAABGK010000113.1"/>
</dbReference>
<proteinExistence type="inferred from homology"/>
<keyword evidence="6 12" id="KW-0067">ATP-binding</keyword>
<sequence>MIPENSELHVQSRGVTKAFGAHQVLNGVDFTVAPGEVSCIIGPSGSGKSTFLRCLNALETYDDGSLLVNGSHVGYEFRNGRYYEWNTKQFAGFRSRIGMVFQRFNLFGHLSAEENVACALVEVRGMQKEQARARALQELAKVGLAEHSHKRPHQLSGGQQQRVAIARALAMDPEIMLFDEPTSALDPELVDEVLEAMKVLALAGMTMVVVTHEMGFAREVADTVHFFDAGRIVESGAPGHVLGNPQMDRTKAFLAKVL</sequence>
<evidence type="ECO:0000256" key="4">
    <source>
        <dbReference type="ARBA" id="ARBA00022475"/>
    </source>
</evidence>
<keyword evidence="7" id="KW-0029">Amino-acid transport</keyword>
<gene>
    <name evidence="12" type="ORF">E9229_001322</name>
</gene>
<keyword evidence="4" id="KW-1003">Cell membrane</keyword>
<evidence type="ECO:0000256" key="5">
    <source>
        <dbReference type="ARBA" id="ARBA00022741"/>
    </source>
</evidence>
<dbReference type="InterPro" id="IPR017871">
    <property type="entry name" value="ABC_transporter-like_CS"/>
</dbReference>
<evidence type="ECO:0000256" key="7">
    <source>
        <dbReference type="ARBA" id="ARBA00022970"/>
    </source>
</evidence>
<comment type="caution">
    <text evidence="12">The sequence shown here is derived from an EMBL/GenBank/DDBJ whole genome shotgun (WGS) entry which is preliminary data.</text>
</comment>
<dbReference type="CDD" id="cd03262">
    <property type="entry name" value="ABC_HisP_GlnQ"/>
    <property type="match status" value="1"/>
</dbReference>
<evidence type="ECO:0000256" key="3">
    <source>
        <dbReference type="ARBA" id="ARBA00022448"/>
    </source>
</evidence>
<dbReference type="GO" id="GO:0015426">
    <property type="term" value="F:ATPase-coupled polar amino acid-transporter activity"/>
    <property type="evidence" value="ECO:0007669"/>
    <property type="project" value="UniProtKB-EC"/>
</dbReference>
<evidence type="ECO:0000256" key="8">
    <source>
        <dbReference type="ARBA" id="ARBA00023136"/>
    </source>
</evidence>
<evidence type="ECO:0000256" key="9">
    <source>
        <dbReference type="ARBA" id="ARBA00038850"/>
    </source>
</evidence>
<dbReference type="InterPro" id="IPR003439">
    <property type="entry name" value="ABC_transporter-like_ATP-bd"/>
</dbReference>
<accession>A0A839QSW2</accession>
<dbReference type="Proteomes" id="UP000523000">
    <property type="component" value="Unassembled WGS sequence"/>
</dbReference>
<name>A0A839QSW2_9MICC</name>
<evidence type="ECO:0000256" key="10">
    <source>
        <dbReference type="ARBA" id="ARBA00047624"/>
    </source>
</evidence>
<dbReference type="FunFam" id="3.40.50.300:FF:000020">
    <property type="entry name" value="Amino acid ABC transporter ATP-binding component"/>
    <property type="match status" value="1"/>
</dbReference>
<evidence type="ECO:0000256" key="2">
    <source>
        <dbReference type="ARBA" id="ARBA00005417"/>
    </source>
</evidence>
<dbReference type="GO" id="GO:0016887">
    <property type="term" value="F:ATP hydrolysis activity"/>
    <property type="evidence" value="ECO:0007669"/>
    <property type="project" value="InterPro"/>
</dbReference>
<dbReference type="Pfam" id="PF00005">
    <property type="entry name" value="ABC_tran"/>
    <property type="match status" value="1"/>
</dbReference>
<dbReference type="InterPro" id="IPR027417">
    <property type="entry name" value="P-loop_NTPase"/>
</dbReference>
<keyword evidence="5" id="KW-0547">Nucleotide-binding</keyword>
<dbReference type="GO" id="GO:0005886">
    <property type="term" value="C:plasma membrane"/>
    <property type="evidence" value="ECO:0007669"/>
    <property type="project" value="UniProtKB-SubCell"/>
</dbReference>
<comment type="similarity">
    <text evidence="2">Belongs to the ABC transporter superfamily.</text>
</comment>
<dbReference type="InterPro" id="IPR050086">
    <property type="entry name" value="MetN_ABC_transporter-like"/>
</dbReference>
<dbReference type="GO" id="GO:0005524">
    <property type="term" value="F:ATP binding"/>
    <property type="evidence" value="ECO:0007669"/>
    <property type="project" value="UniProtKB-KW"/>
</dbReference>
<keyword evidence="13" id="KW-1185">Reference proteome</keyword>
<evidence type="ECO:0000313" key="12">
    <source>
        <dbReference type="EMBL" id="MBB2995131.1"/>
    </source>
</evidence>
<feature type="domain" description="ABC transporter" evidence="11">
    <location>
        <begin position="10"/>
        <end position="254"/>
    </location>
</feature>
<evidence type="ECO:0000313" key="13">
    <source>
        <dbReference type="Proteomes" id="UP000523000"/>
    </source>
</evidence>
<dbReference type="PROSITE" id="PS00211">
    <property type="entry name" value="ABC_TRANSPORTER_1"/>
    <property type="match status" value="1"/>
</dbReference>
<dbReference type="EMBL" id="JACHVS010000001">
    <property type="protein sequence ID" value="MBB2995131.1"/>
    <property type="molecule type" value="Genomic_DNA"/>
</dbReference>
<dbReference type="SUPFAM" id="SSF52540">
    <property type="entry name" value="P-loop containing nucleoside triphosphate hydrolases"/>
    <property type="match status" value="1"/>
</dbReference>
<keyword evidence="3" id="KW-0813">Transport</keyword>
<keyword evidence="8" id="KW-0472">Membrane</keyword>
<protein>
    <recommendedName>
        <fullName evidence="9">ABC-type polar-amino-acid transporter</fullName>
        <ecNumber evidence="9">7.4.2.1</ecNumber>
    </recommendedName>
</protein>
<dbReference type="PROSITE" id="PS50893">
    <property type="entry name" value="ABC_TRANSPORTER_2"/>
    <property type="match status" value="1"/>
</dbReference>
<dbReference type="InterPro" id="IPR030679">
    <property type="entry name" value="ABC_ATPase_HisP-typ"/>
</dbReference>
<dbReference type="PANTHER" id="PTHR43166">
    <property type="entry name" value="AMINO ACID IMPORT ATP-BINDING PROTEIN"/>
    <property type="match status" value="1"/>
</dbReference>
<dbReference type="PANTHER" id="PTHR43166:SF9">
    <property type="entry name" value="GLUTAMATE_ASPARTATE IMPORT ATP-BINDING PROTEIN GLTL"/>
    <property type="match status" value="1"/>
</dbReference>
<reference evidence="12 13" key="1">
    <citation type="submission" date="2020-08" db="EMBL/GenBank/DDBJ databases">
        <title>Sequencing the genomes of 1000 actinobacteria strains.</title>
        <authorList>
            <person name="Klenk H.-P."/>
        </authorList>
    </citation>
    <scope>NUCLEOTIDE SEQUENCE [LARGE SCALE GENOMIC DNA]</scope>
    <source>
        <strain evidence="12 13">DSM 22826</strain>
    </source>
</reference>
<evidence type="ECO:0000259" key="11">
    <source>
        <dbReference type="PROSITE" id="PS50893"/>
    </source>
</evidence>
<organism evidence="12 13">
    <name type="scientific">Paeniglutamicibacter cryotolerans</name>
    <dbReference type="NCBI Taxonomy" id="670079"/>
    <lineage>
        <taxon>Bacteria</taxon>
        <taxon>Bacillati</taxon>
        <taxon>Actinomycetota</taxon>
        <taxon>Actinomycetes</taxon>
        <taxon>Micrococcales</taxon>
        <taxon>Micrococcaceae</taxon>
        <taxon>Paeniglutamicibacter</taxon>
    </lineage>
</organism>